<reference evidence="3" key="1">
    <citation type="submission" date="2016-03" db="EMBL/GenBank/DDBJ databases">
        <authorList>
            <person name="Guldener U."/>
        </authorList>
    </citation>
    <scope>NUCLEOTIDE SEQUENCE [LARGE SCALE GENOMIC DNA]</scope>
    <source>
        <strain evidence="3">04CH-RAC-A.6.1</strain>
    </source>
</reference>
<sequence length="74" mass="8648">MYRKTASGMNGRLKEDLQHPVLGVFWFQWYPAWQLLPLYTTSSWTRHIADRSFSRRSENSEGIGCPTIDTDSRP</sequence>
<dbReference type="AlphaFoldDB" id="A0A1E1LRL8"/>
<dbReference type="Proteomes" id="UP000178912">
    <property type="component" value="Unassembled WGS sequence"/>
</dbReference>
<evidence type="ECO:0000313" key="2">
    <source>
        <dbReference type="EMBL" id="CZT13128.1"/>
    </source>
</evidence>
<gene>
    <name evidence="2" type="ORF">RAG0_16714</name>
</gene>
<accession>A0A1E1LRL8</accession>
<dbReference type="EMBL" id="FJUX01000177">
    <property type="protein sequence ID" value="CZT13128.1"/>
    <property type="molecule type" value="Genomic_DNA"/>
</dbReference>
<keyword evidence="3" id="KW-1185">Reference proteome</keyword>
<feature type="region of interest" description="Disordered" evidence="1">
    <location>
        <begin position="53"/>
        <end position="74"/>
    </location>
</feature>
<evidence type="ECO:0000313" key="3">
    <source>
        <dbReference type="Proteomes" id="UP000178912"/>
    </source>
</evidence>
<name>A0A1E1LRL8_9HELO</name>
<proteinExistence type="predicted"/>
<protein>
    <submittedName>
        <fullName evidence="2">Uncharacterized protein</fullName>
    </submittedName>
</protein>
<organism evidence="2 3">
    <name type="scientific">Rhynchosporium agropyri</name>
    <dbReference type="NCBI Taxonomy" id="914238"/>
    <lineage>
        <taxon>Eukaryota</taxon>
        <taxon>Fungi</taxon>
        <taxon>Dikarya</taxon>
        <taxon>Ascomycota</taxon>
        <taxon>Pezizomycotina</taxon>
        <taxon>Leotiomycetes</taxon>
        <taxon>Helotiales</taxon>
        <taxon>Ploettnerulaceae</taxon>
        <taxon>Rhynchosporium</taxon>
    </lineage>
</organism>
<evidence type="ECO:0000256" key="1">
    <source>
        <dbReference type="SAM" id="MobiDB-lite"/>
    </source>
</evidence>